<feature type="transmembrane region" description="Helical" evidence="6">
    <location>
        <begin position="216"/>
        <end position="239"/>
    </location>
</feature>
<accession>A0A7S2K957</accession>
<dbReference type="InterPro" id="IPR020846">
    <property type="entry name" value="MFS_dom"/>
</dbReference>
<dbReference type="Pfam" id="PF07690">
    <property type="entry name" value="MFS_1"/>
    <property type="match status" value="1"/>
</dbReference>
<feature type="transmembrane region" description="Helical" evidence="6">
    <location>
        <begin position="481"/>
        <end position="501"/>
    </location>
</feature>
<feature type="transmembrane region" description="Helical" evidence="6">
    <location>
        <begin position="452"/>
        <end position="475"/>
    </location>
</feature>
<feature type="domain" description="Major facilitator superfamily (MFS) profile" evidence="7">
    <location>
        <begin position="90"/>
        <end position="506"/>
    </location>
</feature>
<evidence type="ECO:0000256" key="6">
    <source>
        <dbReference type="SAM" id="Phobius"/>
    </source>
</evidence>
<keyword evidence="2" id="KW-0813">Transport</keyword>
<dbReference type="GO" id="GO:0022857">
    <property type="term" value="F:transmembrane transporter activity"/>
    <property type="evidence" value="ECO:0007669"/>
    <property type="project" value="InterPro"/>
</dbReference>
<dbReference type="InterPro" id="IPR011701">
    <property type="entry name" value="MFS"/>
</dbReference>
<gene>
    <name evidence="8" type="ORF">LDAN0321_LOCUS7054</name>
</gene>
<evidence type="ECO:0000256" key="5">
    <source>
        <dbReference type="ARBA" id="ARBA00023136"/>
    </source>
</evidence>
<feature type="transmembrane region" description="Helical" evidence="6">
    <location>
        <begin position="151"/>
        <end position="172"/>
    </location>
</feature>
<sequence>MESQHPYHNFQAAVTACYDQQIATPNTKSTPNNNDNNNSSYYAHAQNQVASLEDQLHQINQQNSPIRNNKSFNEDARSTQTADGIADVQGYFIISLVVLIGDMSRGVMYPTLWPLVEMLGGTEVTQGFTVAAFSFGRILASPIFGERSVEYGYRSTLLLSCAILLLGTLLYAQSTNVGSTEFLILAQTTLGIGSGTLGVTRAYVADVTPTRGRTRYMAYLTAVQYGGFTVTPFIGAAFAHKYDNAENQYADFNVEKRLFVWNQYTAPAYFMSLVCVMTLVMLYAVFEDRTRDKAAKKKSSTDSNELANSLTWLGITVYDAAILGCMLLNVATKGCISSFETLGVNFALEHFGMDSATTGYAVSIFGAIGVVALLNMGNIERYLSDVQMIVFGIVIMTCASATLIGIREDQEYNMGRYLFVLFMVYSIGYPIGHTAVIGMFSKVVGRRRQGKLLGWFASAGSFSRMIFPIMSGYVAQYEGNSALFVVLVCVLATSLLFLVSYRDILQTFSR</sequence>
<name>A0A7S2K957_9STRA</name>
<keyword evidence="5 6" id="KW-0472">Membrane</keyword>
<dbReference type="PANTHER" id="PTHR23510:SF3">
    <property type="entry name" value="MAJOR FACILITATOR SUPERFAMILY DOMAIN-CONTAINING PROTEIN 8"/>
    <property type="match status" value="1"/>
</dbReference>
<evidence type="ECO:0000256" key="3">
    <source>
        <dbReference type="ARBA" id="ARBA00022692"/>
    </source>
</evidence>
<dbReference type="PANTHER" id="PTHR23510">
    <property type="entry name" value="INNER MEMBRANE TRANSPORT PROTEIN YAJR"/>
    <property type="match status" value="1"/>
</dbReference>
<dbReference type="InterPro" id="IPR036259">
    <property type="entry name" value="MFS_trans_sf"/>
</dbReference>
<evidence type="ECO:0000313" key="8">
    <source>
        <dbReference type="EMBL" id="CAD9569968.1"/>
    </source>
</evidence>
<reference evidence="8" key="1">
    <citation type="submission" date="2021-01" db="EMBL/GenBank/DDBJ databases">
        <authorList>
            <person name="Corre E."/>
            <person name="Pelletier E."/>
            <person name="Niang G."/>
            <person name="Scheremetjew M."/>
            <person name="Finn R."/>
            <person name="Kale V."/>
            <person name="Holt S."/>
            <person name="Cochrane G."/>
            <person name="Meng A."/>
            <person name="Brown T."/>
            <person name="Cohen L."/>
        </authorList>
    </citation>
    <scope>NUCLEOTIDE SEQUENCE</scope>
    <source>
        <strain evidence="8">B650</strain>
    </source>
</reference>
<organism evidence="8">
    <name type="scientific">Leptocylindrus danicus</name>
    <dbReference type="NCBI Taxonomy" id="163516"/>
    <lineage>
        <taxon>Eukaryota</taxon>
        <taxon>Sar</taxon>
        <taxon>Stramenopiles</taxon>
        <taxon>Ochrophyta</taxon>
        <taxon>Bacillariophyta</taxon>
        <taxon>Coscinodiscophyceae</taxon>
        <taxon>Chaetocerotophycidae</taxon>
        <taxon>Leptocylindrales</taxon>
        <taxon>Leptocylindraceae</taxon>
        <taxon>Leptocylindrus</taxon>
    </lineage>
</organism>
<protein>
    <recommendedName>
        <fullName evidence="7">Major facilitator superfamily (MFS) profile domain-containing protein</fullName>
    </recommendedName>
</protein>
<proteinExistence type="predicted"/>
<dbReference type="PROSITE" id="PS50850">
    <property type="entry name" value="MFS"/>
    <property type="match status" value="1"/>
</dbReference>
<feature type="transmembrane region" description="Helical" evidence="6">
    <location>
        <begin position="266"/>
        <end position="286"/>
    </location>
</feature>
<feature type="transmembrane region" description="Helical" evidence="6">
    <location>
        <begin position="184"/>
        <end position="204"/>
    </location>
</feature>
<feature type="transmembrane region" description="Helical" evidence="6">
    <location>
        <begin position="418"/>
        <end position="440"/>
    </location>
</feature>
<dbReference type="AlphaFoldDB" id="A0A7S2K957"/>
<dbReference type="EMBL" id="HBGY01011121">
    <property type="protein sequence ID" value="CAD9569968.1"/>
    <property type="molecule type" value="Transcribed_RNA"/>
</dbReference>
<feature type="transmembrane region" description="Helical" evidence="6">
    <location>
        <begin position="306"/>
        <end position="331"/>
    </location>
</feature>
<evidence type="ECO:0000256" key="2">
    <source>
        <dbReference type="ARBA" id="ARBA00022448"/>
    </source>
</evidence>
<feature type="transmembrane region" description="Helical" evidence="6">
    <location>
        <begin position="351"/>
        <end position="374"/>
    </location>
</feature>
<comment type="subcellular location">
    <subcellularLocation>
        <location evidence="1">Endomembrane system</location>
        <topology evidence="1">Multi-pass membrane protein</topology>
    </subcellularLocation>
</comment>
<feature type="transmembrane region" description="Helical" evidence="6">
    <location>
        <begin position="386"/>
        <end position="406"/>
    </location>
</feature>
<dbReference type="GO" id="GO:0012505">
    <property type="term" value="C:endomembrane system"/>
    <property type="evidence" value="ECO:0007669"/>
    <property type="project" value="UniProtKB-SubCell"/>
</dbReference>
<dbReference type="Gene3D" id="1.20.1250.20">
    <property type="entry name" value="MFS general substrate transporter like domains"/>
    <property type="match status" value="1"/>
</dbReference>
<dbReference type="CDD" id="cd17325">
    <property type="entry name" value="MFS_MdtG_SLC18_like"/>
    <property type="match status" value="1"/>
</dbReference>
<evidence type="ECO:0000256" key="1">
    <source>
        <dbReference type="ARBA" id="ARBA00004127"/>
    </source>
</evidence>
<evidence type="ECO:0000256" key="4">
    <source>
        <dbReference type="ARBA" id="ARBA00022989"/>
    </source>
</evidence>
<keyword evidence="4 6" id="KW-1133">Transmembrane helix</keyword>
<dbReference type="InterPro" id="IPR051068">
    <property type="entry name" value="MFS_Domain-Containing_Protein"/>
</dbReference>
<dbReference type="SUPFAM" id="SSF103473">
    <property type="entry name" value="MFS general substrate transporter"/>
    <property type="match status" value="1"/>
</dbReference>
<evidence type="ECO:0000259" key="7">
    <source>
        <dbReference type="PROSITE" id="PS50850"/>
    </source>
</evidence>
<keyword evidence="3 6" id="KW-0812">Transmembrane</keyword>